<dbReference type="CDD" id="cd00757">
    <property type="entry name" value="ThiF_MoeB_HesA_family"/>
    <property type="match status" value="1"/>
</dbReference>
<evidence type="ECO:0000313" key="6">
    <source>
        <dbReference type="EMBL" id="RBP72870.1"/>
    </source>
</evidence>
<dbReference type="Pfam" id="PF00581">
    <property type="entry name" value="Rhodanese"/>
    <property type="match status" value="1"/>
</dbReference>
<dbReference type="Gene3D" id="3.40.50.720">
    <property type="entry name" value="NAD(P)-binding Rossmann-like Domain"/>
    <property type="match status" value="1"/>
</dbReference>
<dbReference type="Gene3D" id="3.40.250.10">
    <property type="entry name" value="Rhodanese-like domain"/>
    <property type="match status" value="1"/>
</dbReference>
<evidence type="ECO:0000256" key="2">
    <source>
        <dbReference type="ARBA" id="ARBA00022741"/>
    </source>
</evidence>
<evidence type="ECO:0000256" key="1">
    <source>
        <dbReference type="ARBA" id="ARBA00022679"/>
    </source>
</evidence>
<dbReference type="Proteomes" id="UP000253509">
    <property type="component" value="Unassembled WGS sequence"/>
</dbReference>
<comment type="caution">
    <text evidence="6">The sequence shown here is derived from an EMBL/GenBank/DDBJ whole genome shotgun (WGS) entry which is preliminary data.</text>
</comment>
<dbReference type="SUPFAM" id="SSF69572">
    <property type="entry name" value="Activating enzymes of the ubiquitin-like proteins"/>
    <property type="match status" value="1"/>
</dbReference>
<dbReference type="InterPro" id="IPR045886">
    <property type="entry name" value="ThiF/MoeB/HesA"/>
</dbReference>
<dbReference type="GO" id="GO:0005524">
    <property type="term" value="F:ATP binding"/>
    <property type="evidence" value="ECO:0007669"/>
    <property type="project" value="UniProtKB-KW"/>
</dbReference>
<dbReference type="FunFam" id="3.40.50.720:FF:000033">
    <property type="entry name" value="Adenylyltransferase and sulfurtransferase MOCS3"/>
    <property type="match status" value="1"/>
</dbReference>
<keyword evidence="2" id="KW-0547">Nucleotide-binding</keyword>
<dbReference type="SMART" id="SM00450">
    <property type="entry name" value="RHOD"/>
    <property type="match status" value="1"/>
</dbReference>
<reference evidence="6 7" key="1">
    <citation type="submission" date="2018-06" db="EMBL/GenBank/DDBJ databases">
        <title>Freshwater and sediment microbial communities from various areas in North America, analyzing microbe dynamics in response to fracking.</title>
        <authorList>
            <person name="Lamendella R."/>
        </authorList>
    </citation>
    <scope>NUCLEOTIDE SEQUENCE [LARGE SCALE GENOMIC DNA]</scope>
    <source>
        <strain evidence="6 7">3b_TX</strain>
    </source>
</reference>
<keyword evidence="3" id="KW-0067">ATP-binding</keyword>
<proteinExistence type="predicted"/>
<accession>A0A366IME9</accession>
<dbReference type="PANTHER" id="PTHR10953:SF102">
    <property type="entry name" value="ADENYLYLTRANSFERASE AND SULFURTRANSFERASE MOCS3"/>
    <property type="match status" value="1"/>
</dbReference>
<dbReference type="SUPFAM" id="SSF52821">
    <property type="entry name" value="Rhodanese/Cell cycle control phosphatase"/>
    <property type="match status" value="1"/>
</dbReference>
<evidence type="ECO:0000256" key="3">
    <source>
        <dbReference type="ARBA" id="ARBA00022840"/>
    </source>
</evidence>
<dbReference type="InterPro" id="IPR036873">
    <property type="entry name" value="Rhodanese-like_dom_sf"/>
</dbReference>
<protein>
    <submittedName>
        <fullName evidence="6">Adenylyltransferase/sulfurtransferase</fullName>
    </submittedName>
</protein>
<organism evidence="6 7">
    <name type="scientific">Brevibacterium celere</name>
    <dbReference type="NCBI Taxonomy" id="225845"/>
    <lineage>
        <taxon>Bacteria</taxon>
        <taxon>Bacillati</taxon>
        <taxon>Actinomycetota</taxon>
        <taxon>Actinomycetes</taxon>
        <taxon>Micrococcales</taxon>
        <taxon>Brevibacteriaceae</taxon>
        <taxon>Brevibacterium</taxon>
    </lineage>
</organism>
<dbReference type="GO" id="GO:0004792">
    <property type="term" value="F:thiosulfate-cyanide sulfurtransferase activity"/>
    <property type="evidence" value="ECO:0007669"/>
    <property type="project" value="TreeGrafter"/>
</dbReference>
<dbReference type="InterPro" id="IPR001763">
    <property type="entry name" value="Rhodanese-like_dom"/>
</dbReference>
<dbReference type="InterPro" id="IPR035985">
    <property type="entry name" value="Ubiquitin-activating_enz"/>
</dbReference>
<evidence type="ECO:0000313" key="7">
    <source>
        <dbReference type="Proteomes" id="UP000253509"/>
    </source>
</evidence>
<evidence type="ECO:0000259" key="5">
    <source>
        <dbReference type="PROSITE" id="PS50206"/>
    </source>
</evidence>
<dbReference type="RefSeq" id="WP_113903354.1">
    <property type="nucleotide sequence ID" value="NZ_QNSB01000003.1"/>
</dbReference>
<dbReference type="GO" id="GO:0016779">
    <property type="term" value="F:nucleotidyltransferase activity"/>
    <property type="evidence" value="ECO:0007669"/>
    <property type="project" value="UniProtKB-KW"/>
</dbReference>
<dbReference type="PANTHER" id="PTHR10953">
    <property type="entry name" value="UBIQUITIN-ACTIVATING ENZYME E1"/>
    <property type="match status" value="1"/>
</dbReference>
<dbReference type="AlphaFoldDB" id="A0A366IME9"/>
<dbReference type="NCBIfam" id="NF004281">
    <property type="entry name" value="PRK05690.1"/>
    <property type="match status" value="1"/>
</dbReference>
<evidence type="ECO:0000256" key="4">
    <source>
        <dbReference type="SAM" id="MobiDB-lite"/>
    </source>
</evidence>
<feature type="region of interest" description="Disordered" evidence="4">
    <location>
        <begin position="417"/>
        <end position="453"/>
    </location>
</feature>
<sequence>MSGVNPGPLVEPVAALSRRELERYSRHLSLPAVGLEGQRRLRAASVLVIGAGGLGAPVLQYLAAAGLGAVTIIDDDVVEASNLQRQVLHRDADIGRPKVDSARDALLRLDPELTVRTIADRLSPDNALDLVAAHDLVLDGADNFATRYLSNDAAELTGTPLVWGTIFRFSGQVSTFVPGHGPMLRDLFPDIPDANSVPSCAEGGVLGVLCGTVGSAMATEAIKLICGIGTPLIGRLLRYDALEAEYSTLRFSPDPDRDPVTDLAEVSAACSARTGTASAGGGIGAGPAAAADARGAGAERCGEIDVAALVAADPRPVLVDVRADWERELAVIPGSVHVPLETVLARGWPALAGAAGSGASTTASETEAPAAIVIHCKSGVRSARAVEALSASAPAGVSLRSLRGGIDAWIAAGEPGVAGPTAAEPATGGLEPGVGESGPSAAASRAELDHLAR</sequence>
<feature type="compositionally biased region" description="Low complexity" evidence="4">
    <location>
        <begin position="417"/>
        <end position="429"/>
    </location>
</feature>
<dbReference type="InterPro" id="IPR000594">
    <property type="entry name" value="ThiF_NAD_FAD-bd"/>
</dbReference>
<keyword evidence="1 6" id="KW-0808">Transferase</keyword>
<dbReference type="CDD" id="cd00158">
    <property type="entry name" value="RHOD"/>
    <property type="match status" value="1"/>
</dbReference>
<dbReference type="EMBL" id="QNSB01000003">
    <property type="protein sequence ID" value="RBP72870.1"/>
    <property type="molecule type" value="Genomic_DNA"/>
</dbReference>
<keyword evidence="6" id="KW-0548">Nucleotidyltransferase</keyword>
<dbReference type="GO" id="GO:0008641">
    <property type="term" value="F:ubiquitin-like modifier activating enzyme activity"/>
    <property type="evidence" value="ECO:0007669"/>
    <property type="project" value="InterPro"/>
</dbReference>
<dbReference type="PROSITE" id="PS50206">
    <property type="entry name" value="RHODANESE_3"/>
    <property type="match status" value="1"/>
</dbReference>
<dbReference type="GO" id="GO:0008146">
    <property type="term" value="F:sulfotransferase activity"/>
    <property type="evidence" value="ECO:0007669"/>
    <property type="project" value="TreeGrafter"/>
</dbReference>
<gene>
    <name evidence="6" type="ORF">DFO65_103161</name>
</gene>
<dbReference type="GO" id="GO:0005829">
    <property type="term" value="C:cytosol"/>
    <property type="evidence" value="ECO:0007669"/>
    <property type="project" value="TreeGrafter"/>
</dbReference>
<dbReference type="Pfam" id="PF00899">
    <property type="entry name" value="ThiF"/>
    <property type="match status" value="1"/>
</dbReference>
<keyword evidence="7" id="KW-1185">Reference proteome</keyword>
<feature type="domain" description="Rhodanese" evidence="5">
    <location>
        <begin position="312"/>
        <end position="418"/>
    </location>
</feature>
<name>A0A366IME9_9MICO</name>